<dbReference type="PROSITE" id="PS51186">
    <property type="entry name" value="GNAT"/>
    <property type="match status" value="1"/>
</dbReference>
<protein>
    <recommendedName>
        <fullName evidence="2">N-acetyltransferase domain-containing protein</fullName>
    </recommendedName>
</protein>
<evidence type="ECO:0000313" key="4">
    <source>
        <dbReference type="Proteomes" id="UP001473302"/>
    </source>
</evidence>
<dbReference type="PANTHER" id="PTHR13947:SF37">
    <property type="entry name" value="LD18367P"/>
    <property type="match status" value="1"/>
</dbReference>
<reference evidence="3 4" key="1">
    <citation type="submission" date="2024-04" db="EMBL/GenBank/DDBJ databases">
        <title>genome sequences of Mucor flavus KT1a and Helicostylum pulchrum KT1b strains isolated from the surface of a dry-aged beef.</title>
        <authorList>
            <person name="Toyotome T."/>
            <person name="Hosono M."/>
            <person name="Torimaru M."/>
            <person name="Fukuda K."/>
            <person name="Mikami N."/>
        </authorList>
    </citation>
    <scope>NUCLEOTIDE SEQUENCE [LARGE SCALE GENOMIC DNA]</scope>
    <source>
        <strain evidence="3 4">KT1a</strain>
    </source>
</reference>
<keyword evidence="1" id="KW-0808">Transferase</keyword>
<proteinExistence type="predicted"/>
<dbReference type="CDD" id="cd04301">
    <property type="entry name" value="NAT_SF"/>
    <property type="match status" value="1"/>
</dbReference>
<dbReference type="PANTHER" id="PTHR13947">
    <property type="entry name" value="GNAT FAMILY N-ACETYLTRANSFERASE"/>
    <property type="match status" value="1"/>
</dbReference>
<organism evidence="3 4">
    <name type="scientific">Mucor flavus</name>
    <dbReference type="NCBI Taxonomy" id="439312"/>
    <lineage>
        <taxon>Eukaryota</taxon>
        <taxon>Fungi</taxon>
        <taxon>Fungi incertae sedis</taxon>
        <taxon>Mucoromycota</taxon>
        <taxon>Mucoromycotina</taxon>
        <taxon>Mucoromycetes</taxon>
        <taxon>Mucorales</taxon>
        <taxon>Mucorineae</taxon>
        <taxon>Mucoraceae</taxon>
        <taxon>Mucor</taxon>
    </lineage>
</organism>
<accession>A0ABP9YRM1</accession>
<comment type="caution">
    <text evidence="3">The sequence shown here is derived from an EMBL/GenBank/DDBJ whole genome shotgun (WGS) entry which is preliminary data.</text>
</comment>
<dbReference type="InterPro" id="IPR000182">
    <property type="entry name" value="GNAT_dom"/>
</dbReference>
<dbReference type="Gene3D" id="3.40.630.30">
    <property type="match status" value="1"/>
</dbReference>
<dbReference type="EMBL" id="BAABUK010000005">
    <property type="protein sequence ID" value="GAA5809480.1"/>
    <property type="molecule type" value="Genomic_DNA"/>
</dbReference>
<keyword evidence="4" id="KW-1185">Reference proteome</keyword>
<sequence>MTIRKFAFIRNQFIDWQEFTTEHTWAAVKDDLNLPEKCVSIYYSVDLEKQVIVERLCMASYSSKYQPDFKKISVAWVDEYFSVESADLMQLDRPQYTIIQPGGEIFCLLNDQGQVVGTVAMIIEHDGAVELAKMGVGKEFCGKGYAHPLMKEALMWAQKKSYKSVNLYTATKLIVAVSLYEKYGFKAIPFKPHSHFTRVDLAMLLTF</sequence>
<dbReference type="Pfam" id="PF00583">
    <property type="entry name" value="Acetyltransf_1"/>
    <property type="match status" value="1"/>
</dbReference>
<dbReference type="InterPro" id="IPR016181">
    <property type="entry name" value="Acyl_CoA_acyltransferase"/>
</dbReference>
<evidence type="ECO:0000313" key="3">
    <source>
        <dbReference type="EMBL" id="GAA5809480.1"/>
    </source>
</evidence>
<dbReference type="Proteomes" id="UP001473302">
    <property type="component" value="Unassembled WGS sequence"/>
</dbReference>
<dbReference type="SUPFAM" id="SSF55729">
    <property type="entry name" value="Acyl-CoA N-acyltransferases (Nat)"/>
    <property type="match status" value="1"/>
</dbReference>
<evidence type="ECO:0000259" key="2">
    <source>
        <dbReference type="PROSITE" id="PS51186"/>
    </source>
</evidence>
<feature type="domain" description="N-acetyltransferase" evidence="2">
    <location>
        <begin position="67"/>
        <end position="207"/>
    </location>
</feature>
<dbReference type="InterPro" id="IPR050769">
    <property type="entry name" value="NAT_camello-type"/>
</dbReference>
<name>A0ABP9YRM1_9FUNG</name>
<gene>
    <name evidence="3" type="ORF">MFLAVUS_002888</name>
</gene>
<evidence type="ECO:0000256" key="1">
    <source>
        <dbReference type="ARBA" id="ARBA00022679"/>
    </source>
</evidence>